<name>A0A0F7LCH0_9VIRU</name>
<dbReference type="InterPro" id="IPR009078">
    <property type="entry name" value="Ferritin-like_SF"/>
</dbReference>
<reference evidence="1" key="1">
    <citation type="journal article" date="2015" name="Front. Microbiol.">
        <title>Combining genomic sequencing methods to explore viral diversity and reveal potential virus-host interactions.</title>
        <authorList>
            <person name="Chow C.E."/>
            <person name="Winget D.M."/>
            <person name="White R.A.III."/>
            <person name="Hallam S.J."/>
            <person name="Suttle C.A."/>
        </authorList>
    </citation>
    <scope>NUCLEOTIDE SEQUENCE</scope>
    <source>
        <strain evidence="1">Oxic3_4</strain>
    </source>
</reference>
<sequence>MGSYMQLEDTSSSVGPYAESSISIGSVTALSSLQSFRICWPFYYSESPVPVSGLALSTNLPLLNGASSNPAIEPMSSYTRITDRKRSWTPTPVTKGKVLEGAESTLKRCLALRCLELPVKEMLAQGLEKDLPEDPGVIPALQSNMKDEDKHDLALQYVCDAHGVDLKAEAEAAKIRDAWFAAPEHPILKTAVLERSVFFVLLPFFRFAGDVGIRTVASDISRDEQTHVAVHAMVSHDLGYKSTENLNKLRKATIAWAMADLKTNDNRYLDKSFWMRQSESLYHQGKAPELAETQRSRMPAFFETSNVNLPQYG</sequence>
<proteinExistence type="predicted"/>
<organism evidence="1">
    <name type="scientific">uncultured marine virus</name>
    <dbReference type="NCBI Taxonomy" id="186617"/>
    <lineage>
        <taxon>Viruses</taxon>
        <taxon>environmental samples</taxon>
    </lineage>
</organism>
<accession>A0A0F7LCH0</accession>
<dbReference type="SUPFAM" id="SSF47240">
    <property type="entry name" value="Ferritin-like"/>
    <property type="match status" value="1"/>
</dbReference>
<dbReference type="EMBL" id="KR029610">
    <property type="protein sequence ID" value="AKH48836.1"/>
    <property type="molecule type" value="Genomic_DNA"/>
</dbReference>
<reference evidence="1" key="2">
    <citation type="submission" date="2015-03" db="EMBL/GenBank/DDBJ databases">
        <authorList>
            <person name="Chow C.-E.T."/>
            <person name="Winget D.M."/>
            <person name="White R.A.III."/>
            <person name="Hallam S.J."/>
            <person name="Suttle C.A."/>
        </authorList>
    </citation>
    <scope>NUCLEOTIDE SEQUENCE</scope>
    <source>
        <strain evidence="1">Oxic3_4</strain>
    </source>
</reference>
<evidence type="ECO:0000313" key="1">
    <source>
        <dbReference type="EMBL" id="AKH48836.1"/>
    </source>
</evidence>
<protein>
    <submittedName>
        <fullName evidence="1">Uncharacterized protein</fullName>
    </submittedName>
</protein>